<accession>A0A564XX37</accession>
<evidence type="ECO:0000313" key="2">
    <source>
        <dbReference type="Proteomes" id="UP000321570"/>
    </source>
</evidence>
<protein>
    <submittedName>
        <fullName evidence="1">Uncharacterized protein</fullName>
    </submittedName>
</protein>
<sequence>MTTCNCSEFSFLEHPAFRPKPSFLKREGENHLLQVFSSTTFPFHFHKCL</sequence>
<name>A0A564XX37_HYMDI</name>
<dbReference type="Proteomes" id="UP000321570">
    <property type="component" value="Unassembled WGS sequence"/>
</dbReference>
<dbReference type="EMBL" id="CABIJS010000011">
    <property type="protein sequence ID" value="VUZ39108.1"/>
    <property type="molecule type" value="Genomic_DNA"/>
</dbReference>
<reference evidence="1 2" key="1">
    <citation type="submission" date="2019-07" db="EMBL/GenBank/DDBJ databases">
        <authorList>
            <person name="Jastrzebski P J."/>
            <person name="Paukszto L."/>
            <person name="Jastrzebski P J."/>
        </authorList>
    </citation>
    <scope>NUCLEOTIDE SEQUENCE [LARGE SCALE GENOMIC DNA]</scope>
    <source>
        <strain evidence="1 2">WMS-il1</strain>
    </source>
</reference>
<gene>
    <name evidence="1" type="ORF">WMSIL1_LOCUS485</name>
</gene>
<evidence type="ECO:0000313" key="1">
    <source>
        <dbReference type="EMBL" id="VUZ39108.1"/>
    </source>
</evidence>
<keyword evidence="2" id="KW-1185">Reference proteome</keyword>
<proteinExistence type="predicted"/>
<organism evidence="1 2">
    <name type="scientific">Hymenolepis diminuta</name>
    <name type="common">Rat tapeworm</name>
    <dbReference type="NCBI Taxonomy" id="6216"/>
    <lineage>
        <taxon>Eukaryota</taxon>
        <taxon>Metazoa</taxon>
        <taxon>Spiralia</taxon>
        <taxon>Lophotrochozoa</taxon>
        <taxon>Platyhelminthes</taxon>
        <taxon>Cestoda</taxon>
        <taxon>Eucestoda</taxon>
        <taxon>Cyclophyllidea</taxon>
        <taxon>Hymenolepididae</taxon>
        <taxon>Hymenolepis</taxon>
    </lineage>
</organism>
<dbReference type="AlphaFoldDB" id="A0A564XX37"/>